<dbReference type="SUPFAM" id="SSF51735">
    <property type="entry name" value="NAD(P)-binding Rossmann-fold domains"/>
    <property type="match status" value="1"/>
</dbReference>
<accession>A0A9D2N7I5</accession>
<reference evidence="1" key="1">
    <citation type="journal article" date="2021" name="PeerJ">
        <title>Extensive microbial diversity within the chicken gut microbiome revealed by metagenomics and culture.</title>
        <authorList>
            <person name="Gilroy R."/>
            <person name="Ravi A."/>
            <person name="Getino M."/>
            <person name="Pursley I."/>
            <person name="Horton D.L."/>
            <person name="Alikhan N.F."/>
            <person name="Baker D."/>
            <person name="Gharbi K."/>
            <person name="Hall N."/>
            <person name="Watson M."/>
            <person name="Adriaenssens E.M."/>
            <person name="Foster-Nyarko E."/>
            <person name="Jarju S."/>
            <person name="Secka A."/>
            <person name="Antonio M."/>
            <person name="Oren A."/>
            <person name="Chaudhuri R.R."/>
            <person name="La Ragione R."/>
            <person name="Hildebrand F."/>
            <person name="Pallen M.J."/>
        </authorList>
    </citation>
    <scope>NUCLEOTIDE SEQUENCE</scope>
    <source>
        <strain evidence="1">ChiSxjej6B18-287</strain>
    </source>
</reference>
<evidence type="ECO:0000313" key="2">
    <source>
        <dbReference type="Proteomes" id="UP000823893"/>
    </source>
</evidence>
<reference evidence="1" key="2">
    <citation type="submission" date="2021-04" db="EMBL/GenBank/DDBJ databases">
        <authorList>
            <person name="Gilroy R."/>
        </authorList>
    </citation>
    <scope>NUCLEOTIDE SEQUENCE</scope>
    <source>
        <strain evidence="1">ChiSxjej6B18-287</strain>
    </source>
</reference>
<name>A0A9D2N7I5_9FIRM</name>
<organism evidence="1 2">
    <name type="scientific">Candidatus Blautia merdigallinarum</name>
    <dbReference type="NCBI Taxonomy" id="2838495"/>
    <lineage>
        <taxon>Bacteria</taxon>
        <taxon>Bacillati</taxon>
        <taxon>Bacillota</taxon>
        <taxon>Clostridia</taxon>
        <taxon>Lachnospirales</taxon>
        <taxon>Lachnospiraceae</taxon>
        <taxon>Blautia</taxon>
    </lineage>
</organism>
<comment type="caution">
    <text evidence="1">The sequence shown here is derived from an EMBL/GenBank/DDBJ whole genome shotgun (WGS) entry which is preliminary data.</text>
</comment>
<dbReference type="Gene3D" id="3.40.50.720">
    <property type="entry name" value="NAD(P)-binding Rossmann-like Domain"/>
    <property type="match status" value="1"/>
</dbReference>
<dbReference type="AlphaFoldDB" id="A0A9D2N7I5"/>
<dbReference type="Proteomes" id="UP000823893">
    <property type="component" value="Unassembled WGS sequence"/>
</dbReference>
<evidence type="ECO:0000313" key="1">
    <source>
        <dbReference type="EMBL" id="HJC11599.1"/>
    </source>
</evidence>
<gene>
    <name evidence="1" type="ORF">H9935_12510</name>
</gene>
<sequence>MSIWLITGCSSGLGKGIAQAVLKRGEKAAETQMENRLKEIREWMEASSQSDY</sequence>
<dbReference type="InterPro" id="IPR036291">
    <property type="entry name" value="NAD(P)-bd_dom_sf"/>
</dbReference>
<protein>
    <submittedName>
        <fullName evidence="1">Uncharacterized protein</fullName>
    </submittedName>
</protein>
<dbReference type="EMBL" id="DWWV01000172">
    <property type="protein sequence ID" value="HJC11599.1"/>
    <property type="molecule type" value="Genomic_DNA"/>
</dbReference>
<proteinExistence type="predicted"/>